<gene>
    <name evidence="1" type="ORF">J2S74_003197</name>
</gene>
<dbReference type="EMBL" id="JAUSUG010000012">
    <property type="protein sequence ID" value="MDQ0255815.1"/>
    <property type="molecule type" value="Genomic_DNA"/>
</dbReference>
<protein>
    <submittedName>
        <fullName evidence="1">Uncharacterized protein</fullName>
    </submittedName>
</protein>
<evidence type="ECO:0000313" key="2">
    <source>
        <dbReference type="Proteomes" id="UP001230005"/>
    </source>
</evidence>
<keyword evidence="2" id="KW-1185">Reference proteome</keyword>
<dbReference type="RefSeq" id="WP_307326983.1">
    <property type="nucleotide sequence ID" value="NZ_JAUSUG010000012.1"/>
</dbReference>
<sequence>MERNKKRELAKKAAAKPIHLFLNFLYNQMPMIEEKSSVSELLPPLTTLAGCLKWGLLG</sequence>
<reference evidence="1 2" key="1">
    <citation type="submission" date="2023-07" db="EMBL/GenBank/DDBJ databases">
        <title>Genomic Encyclopedia of Type Strains, Phase IV (KMG-IV): sequencing the most valuable type-strain genomes for metagenomic binning, comparative biology and taxonomic classification.</title>
        <authorList>
            <person name="Goeker M."/>
        </authorList>
    </citation>
    <scope>NUCLEOTIDE SEQUENCE [LARGE SCALE GENOMIC DNA]</scope>
    <source>
        <strain evidence="1 2">DSM 9768</strain>
    </source>
</reference>
<comment type="caution">
    <text evidence="1">The sequence shown here is derived from an EMBL/GenBank/DDBJ whole genome shotgun (WGS) entry which is preliminary data.</text>
</comment>
<dbReference type="Proteomes" id="UP001230005">
    <property type="component" value="Unassembled WGS sequence"/>
</dbReference>
<organism evidence="1 2">
    <name type="scientific">Evansella vedderi</name>
    <dbReference type="NCBI Taxonomy" id="38282"/>
    <lineage>
        <taxon>Bacteria</taxon>
        <taxon>Bacillati</taxon>
        <taxon>Bacillota</taxon>
        <taxon>Bacilli</taxon>
        <taxon>Bacillales</taxon>
        <taxon>Bacillaceae</taxon>
        <taxon>Evansella</taxon>
    </lineage>
</organism>
<accession>A0ABT9ZXY0</accession>
<name>A0ABT9ZXY0_9BACI</name>
<proteinExistence type="predicted"/>
<evidence type="ECO:0000313" key="1">
    <source>
        <dbReference type="EMBL" id="MDQ0255815.1"/>
    </source>
</evidence>